<dbReference type="EMBL" id="CP065856">
    <property type="protein sequence ID" value="QPV63825.1"/>
    <property type="molecule type" value="Genomic_DNA"/>
</dbReference>
<sequence length="60" mass="6165">MADRVGLAESVAIAVGGMVGGGIVAILGVVVAPTVGVELLYFEREPIRKELRELEGGGSR</sequence>
<evidence type="ECO:0008006" key="4">
    <source>
        <dbReference type="Google" id="ProtNLM"/>
    </source>
</evidence>
<protein>
    <recommendedName>
        <fullName evidence="4">AI-2E family transporter</fullName>
    </recommendedName>
</protein>
<organism evidence="2 3">
    <name type="scientific">Halosimplex litoreum</name>
    <dbReference type="NCBI Taxonomy" id="1198301"/>
    <lineage>
        <taxon>Archaea</taxon>
        <taxon>Methanobacteriati</taxon>
        <taxon>Methanobacteriota</taxon>
        <taxon>Stenosarchaea group</taxon>
        <taxon>Halobacteria</taxon>
        <taxon>Halobacteriales</taxon>
        <taxon>Haloarculaceae</taxon>
        <taxon>Halosimplex</taxon>
    </lineage>
</organism>
<dbReference type="RefSeq" id="WP_198062605.1">
    <property type="nucleotide sequence ID" value="NZ_CP065856.1"/>
</dbReference>
<reference evidence="2 3" key="1">
    <citation type="submission" date="2020-12" db="EMBL/GenBank/DDBJ databases">
        <title>Halosimplex halophilum sp. nov. and Halosimplex salinum sp. nov., two new members of the genus Halosimplex.</title>
        <authorList>
            <person name="Cui H.L."/>
        </authorList>
    </citation>
    <scope>NUCLEOTIDE SEQUENCE [LARGE SCALE GENOMIC DNA]</scope>
    <source>
        <strain evidence="2 3">YGH94</strain>
    </source>
</reference>
<name>A0A7T3KWD8_9EURY</name>
<keyword evidence="1" id="KW-1133">Transmembrane helix</keyword>
<keyword evidence="1" id="KW-0812">Transmembrane</keyword>
<feature type="transmembrane region" description="Helical" evidence="1">
    <location>
        <begin position="12"/>
        <end position="42"/>
    </location>
</feature>
<dbReference type="KEGG" id="hlt:I7X12_04125"/>
<evidence type="ECO:0000256" key="1">
    <source>
        <dbReference type="SAM" id="Phobius"/>
    </source>
</evidence>
<dbReference type="AlphaFoldDB" id="A0A7T3KWD8"/>
<keyword evidence="3" id="KW-1185">Reference proteome</keyword>
<evidence type="ECO:0000313" key="2">
    <source>
        <dbReference type="EMBL" id="QPV63825.1"/>
    </source>
</evidence>
<keyword evidence="1" id="KW-0472">Membrane</keyword>
<dbReference type="GeneID" id="60587652"/>
<gene>
    <name evidence="2" type="ORF">I7X12_04125</name>
</gene>
<accession>A0A7T3KWD8</accession>
<proteinExistence type="predicted"/>
<evidence type="ECO:0000313" key="3">
    <source>
        <dbReference type="Proteomes" id="UP000595001"/>
    </source>
</evidence>
<dbReference type="Proteomes" id="UP000595001">
    <property type="component" value="Chromosome"/>
</dbReference>